<dbReference type="Proteomes" id="UP001155660">
    <property type="component" value="Chromosome A10"/>
</dbReference>
<feature type="chain" id="PRO_5040392331" evidence="2">
    <location>
        <begin position="33"/>
        <end position="166"/>
    </location>
</feature>
<proteinExistence type="predicted"/>
<dbReference type="PANTHER" id="PTHR34399:SF3">
    <property type="entry name" value="AVID PROTEIN-RELATED"/>
    <property type="match status" value="1"/>
</dbReference>
<dbReference type="KEGG" id="ccar:109107809"/>
<evidence type="ECO:0000256" key="1">
    <source>
        <dbReference type="PIRSR" id="PIRSR605468-51"/>
    </source>
</evidence>
<dbReference type="InterPro" id="IPR005468">
    <property type="entry name" value="Avidin/str"/>
</dbReference>
<dbReference type="InterPro" id="IPR051764">
    <property type="entry name" value="Avidin/Streptavidin-rel"/>
</dbReference>
<keyword evidence="1" id="KW-1015">Disulfide bond</keyword>
<accession>A0A9Q9YHT9</accession>
<dbReference type="OrthoDB" id="2821340at2759"/>
<dbReference type="PANTHER" id="PTHR34399">
    <property type="entry name" value="AVIDIN-RELATED"/>
    <property type="match status" value="1"/>
</dbReference>
<organism evidence="3">
    <name type="scientific">Cyprinus carpio</name>
    <name type="common">Common carp</name>
    <dbReference type="NCBI Taxonomy" id="7962"/>
    <lineage>
        <taxon>Eukaryota</taxon>
        <taxon>Metazoa</taxon>
        <taxon>Chordata</taxon>
        <taxon>Craniata</taxon>
        <taxon>Vertebrata</taxon>
        <taxon>Euteleostomi</taxon>
        <taxon>Actinopterygii</taxon>
        <taxon>Neopterygii</taxon>
        <taxon>Teleostei</taxon>
        <taxon>Ostariophysi</taxon>
        <taxon>Cypriniformes</taxon>
        <taxon>Cyprinidae</taxon>
        <taxon>Cyprininae</taxon>
        <taxon>Cyprinus</taxon>
    </lineage>
</organism>
<name>A0A9Q9YHT9_CYPCA</name>
<evidence type="ECO:0000256" key="2">
    <source>
        <dbReference type="SAM" id="SignalP"/>
    </source>
</evidence>
<feature type="signal peptide" evidence="2">
    <location>
        <begin position="1"/>
        <end position="32"/>
    </location>
</feature>
<protein>
    <submittedName>
        <fullName evidence="3">Avidin-like</fullName>
    </submittedName>
</protein>
<sequence>MTHCVQQFWTRMSSLMWHLLFVTLITSRMVSANESSTPDMEVSSCNITGFWRNELGSTLRVKAEGSEVRGVYQTAVESTRGAAGLHRTARIIGIVGNGTQPAVSFSVLWEKGSCSAWVGQCFILHDGAQVLKMFWMLRSVADNLTGDWGDGAQVLKTLGEDLFFKT</sequence>
<gene>
    <name evidence="3" type="primary">LOC109107809</name>
</gene>
<dbReference type="GeneID" id="109107809"/>
<evidence type="ECO:0000313" key="3">
    <source>
        <dbReference type="RefSeq" id="XP_042620490.1"/>
    </source>
</evidence>
<reference evidence="3" key="1">
    <citation type="submission" date="2025-08" db="UniProtKB">
        <authorList>
            <consortium name="RefSeq"/>
        </authorList>
    </citation>
    <scope>IDENTIFICATION</scope>
    <source>
        <tissue evidence="3">Muscle</tissue>
    </source>
</reference>
<dbReference type="GO" id="GO:0009374">
    <property type="term" value="F:biotin binding"/>
    <property type="evidence" value="ECO:0007669"/>
    <property type="project" value="InterPro"/>
</dbReference>
<dbReference type="PROSITE" id="PS51326">
    <property type="entry name" value="AVIDIN_2"/>
    <property type="match status" value="1"/>
</dbReference>
<feature type="disulfide bond" evidence="1">
    <location>
        <begin position="45"/>
        <end position="121"/>
    </location>
</feature>
<dbReference type="AlphaFoldDB" id="A0A9Q9YHT9"/>
<dbReference type="Pfam" id="PF01382">
    <property type="entry name" value="Avidin"/>
    <property type="match status" value="1"/>
</dbReference>
<dbReference type="RefSeq" id="XP_042620490.1">
    <property type="nucleotide sequence ID" value="XM_042764556.1"/>
</dbReference>
<keyword evidence="2" id="KW-0732">Signal</keyword>